<dbReference type="Proteomes" id="UP001596142">
    <property type="component" value="Unassembled WGS sequence"/>
</dbReference>
<organism evidence="4 5">
    <name type="scientific">Thalassorhabdus alkalitolerans</name>
    <dbReference type="NCBI Taxonomy" id="2282697"/>
    <lineage>
        <taxon>Bacteria</taxon>
        <taxon>Bacillati</taxon>
        <taxon>Bacillota</taxon>
        <taxon>Bacilli</taxon>
        <taxon>Bacillales</taxon>
        <taxon>Bacillaceae</taxon>
        <taxon>Thalassorhabdus</taxon>
    </lineage>
</organism>
<dbReference type="EMBL" id="JBHSOZ010000003">
    <property type="protein sequence ID" value="MFC5711940.1"/>
    <property type="molecule type" value="Genomic_DNA"/>
</dbReference>
<dbReference type="RefSeq" id="WP_385938902.1">
    <property type="nucleotide sequence ID" value="NZ_JBHSOZ010000003.1"/>
</dbReference>
<dbReference type="CDD" id="cd03230">
    <property type="entry name" value="ABC_DR_subfamily_A"/>
    <property type="match status" value="1"/>
</dbReference>
<dbReference type="SUPFAM" id="SSF52540">
    <property type="entry name" value="P-loop containing nucleoside triphosphate hydrolases"/>
    <property type="match status" value="1"/>
</dbReference>
<dbReference type="InterPro" id="IPR003593">
    <property type="entry name" value="AAA+_ATPase"/>
</dbReference>
<evidence type="ECO:0000256" key="1">
    <source>
        <dbReference type="ARBA" id="ARBA00022741"/>
    </source>
</evidence>
<dbReference type="InterPro" id="IPR027417">
    <property type="entry name" value="P-loop_NTPase"/>
</dbReference>
<keyword evidence="1" id="KW-0547">Nucleotide-binding</keyword>
<proteinExistence type="predicted"/>
<accession>A0ABW0YHW0</accession>
<keyword evidence="5" id="KW-1185">Reference proteome</keyword>
<gene>
    <name evidence="4" type="ORF">ACFPU1_04045</name>
</gene>
<dbReference type="InterPro" id="IPR003439">
    <property type="entry name" value="ABC_transporter-like_ATP-bd"/>
</dbReference>
<dbReference type="GO" id="GO:0005524">
    <property type="term" value="F:ATP binding"/>
    <property type="evidence" value="ECO:0007669"/>
    <property type="project" value="UniProtKB-KW"/>
</dbReference>
<dbReference type="Pfam" id="PF00005">
    <property type="entry name" value="ABC_tran"/>
    <property type="match status" value="1"/>
</dbReference>
<name>A0ABW0YHW0_9BACI</name>
<dbReference type="PANTHER" id="PTHR43158">
    <property type="entry name" value="SKFA PEPTIDE EXPORT ATP-BINDING PROTEIN SKFE"/>
    <property type="match status" value="1"/>
</dbReference>
<evidence type="ECO:0000256" key="2">
    <source>
        <dbReference type="ARBA" id="ARBA00022840"/>
    </source>
</evidence>
<evidence type="ECO:0000313" key="5">
    <source>
        <dbReference type="Proteomes" id="UP001596142"/>
    </source>
</evidence>
<feature type="domain" description="ABC transporter" evidence="3">
    <location>
        <begin position="6"/>
        <end position="232"/>
    </location>
</feature>
<sequence length="295" mass="33558">MTKPVVEIRDLSFYHGKDKKGIKDLFLSLEKGKVYGLWGRNGAGKTTLMKIMTGLLKPKKGTVLVFGEGPFENRRTLEKICFIQENHPLNPAWRIRDVMKVASYFYPKWDDELAQETLEAFALDPAKRVKALSKGMRTAVALTIGLASKAPFTIFDEPTNGLDAAVREIFYNLLIEELEEGERTVILSTHFIQELQSYIEEMVVLHDGELVLHQPIELIREEAVYVTGQKQKLEEVIHHSDALEVKTLGSTASVLLEKNSDAWALAQKQEIVTETPSLQEYLLRKTDRKNEEVWS</sequence>
<protein>
    <submittedName>
        <fullName evidence="4">ATP-binding cassette domain-containing protein</fullName>
    </submittedName>
</protein>
<comment type="caution">
    <text evidence="4">The sequence shown here is derived from an EMBL/GenBank/DDBJ whole genome shotgun (WGS) entry which is preliminary data.</text>
</comment>
<evidence type="ECO:0000313" key="4">
    <source>
        <dbReference type="EMBL" id="MFC5711940.1"/>
    </source>
</evidence>
<dbReference type="Gene3D" id="3.40.50.300">
    <property type="entry name" value="P-loop containing nucleotide triphosphate hydrolases"/>
    <property type="match status" value="1"/>
</dbReference>
<dbReference type="PANTHER" id="PTHR43158:SF5">
    <property type="entry name" value="ABC TRANSPORTER, ATP-BINDING PROTEIN"/>
    <property type="match status" value="1"/>
</dbReference>
<evidence type="ECO:0000259" key="3">
    <source>
        <dbReference type="PROSITE" id="PS50893"/>
    </source>
</evidence>
<dbReference type="PROSITE" id="PS50893">
    <property type="entry name" value="ABC_TRANSPORTER_2"/>
    <property type="match status" value="1"/>
</dbReference>
<dbReference type="SMART" id="SM00382">
    <property type="entry name" value="AAA"/>
    <property type="match status" value="1"/>
</dbReference>
<reference evidence="5" key="1">
    <citation type="journal article" date="2019" name="Int. J. Syst. Evol. Microbiol.">
        <title>The Global Catalogue of Microorganisms (GCM) 10K type strain sequencing project: providing services to taxonomists for standard genome sequencing and annotation.</title>
        <authorList>
            <consortium name="The Broad Institute Genomics Platform"/>
            <consortium name="The Broad Institute Genome Sequencing Center for Infectious Disease"/>
            <person name="Wu L."/>
            <person name="Ma J."/>
        </authorList>
    </citation>
    <scope>NUCLEOTIDE SEQUENCE [LARGE SCALE GENOMIC DNA]</scope>
    <source>
        <strain evidence="5">CECT 7184</strain>
    </source>
</reference>
<keyword evidence="2 4" id="KW-0067">ATP-binding</keyword>